<evidence type="ECO:0000313" key="2">
    <source>
        <dbReference type="EMBL" id="KAA1073462.1"/>
    </source>
</evidence>
<reference evidence="2 3" key="1">
    <citation type="submission" date="2019-05" db="EMBL/GenBank/DDBJ databases">
        <title>Emergence of the Ug99 lineage of the wheat stem rust pathogen through somatic hybridization.</title>
        <authorList>
            <person name="Li F."/>
            <person name="Upadhyaya N.M."/>
            <person name="Sperschneider J."/>
            <person name="Matny O."/>
            <person name="Nguyen-Phuc H."/>
            <person name="Mago R."/>
            <person name="Raley C."/>
            <person name="Miller M.E."/>
            <person name="Silverstein K.A.T."/>
            <person name="Henningsen E."/>
            <person name="Hirsch C.D."/>
            <person name="Visser B."/>
            <person name="Pretorius Z.A."/>
            <person name="Steffenson B.J."/>
            <person name="Schwessinger B."/>
            <person name="Dodds P.N."/>
            <person name="Figueroa M."/>
        </authorList>
    </citation>
    <scope>NUCLEOTIDE SEQUENCE [LARGE SCALE GENOMIC DNA]</scope>
    <source>
        <strain evidence="2">21-0</strain>
    </source>
</reference>
<sequence length="426" mass="48623">MEAQTLFLIAFYWGYQKRRNFGSWFDSSLSLPVQQFGFGKQLGVELPSSLERPLMPTSVDCPRIDQLAPPEDDTPEKLSSIGNPRPTVNDDPTTPITVEEPSEESVIDALRYAGFSVTENQFMRAPKVKGGAVGSTQHLSSDQLTSSPRGRKTFPFPHVLHTDASSTRGNAQIEYADLVKNRGLMNRDDLGGGYLPVEKLTMEKEGWMTEQINSFSASFARTLHRLHPKPNQIQYLYTRKHLKNLSLILTKMQANDLTATAFCWIAHPNGSYVERDRLINSFESLITFVTYYHSNVLKNLHVKTDAIQSLNQTLLEWLYAEILNPPIGFPIMGDITRQKVSHLLAEEQPMFGKLNAFLGHFFGQLKPQPKPATLSCILINFWYFSKHTQMWRKVSEDQDRWLALKEQIERRASVPHPRYFLSQFLT</sequence>
<accession>A0A5B0M9X1</accession>
<dbReference type="Proteomes" id="UP000324748">
    <property type="component" value="Unassembled WGS sequence"/>
</dbReference>
<dbReference type="EMBL" id="VSWC01000158">
    <property type="protein sequence ID" value="KAA1073462.1"/>
    <property type="molecule type" value="Genomic_DNA"/>
</dbReference>
<evidence type="ECO:0000256" key="1">
    <source>
        <dbReference type="SAM" id="MobiDB-lite"/>
    </source>
</evidence>
<keyword evidence="3" id="KW-1185">Reference proteome</keyword>
<organism evidence="2 3">
    <name type="scientific">Puccinia graminis f. sp. tritici</name>
    <dbReference type="NCBI Taxonomy" id="56615"/>
    <lineage>
        <taxon>Eukaryota</taxon>
        <taxon>Fungi</taxon>
        <taxon>Dikarya</taxon>
        <taxon>Basidiomycota</taxon>
        <taxon>Pucciniomycotina</taxon>
        <taxon>Pucciniomycetes</taxon>
        <taxon>Pucciniales</taxon>
        <taxon>Pucciniaceae</taxon>
        <taxon>Puccinia</taxon>
    </lineage>
</organism>
<name>A0A5B0M9X1_PUCGR</name>
<feature type="region of interest" description="Disordered" evidence="1">
    <location>
        <begin position="55"/>
        <end position="103"/>
    </location>
</feature>
<protein>
    <submittedName>
        <fullName evidence="2">Uncharacterized protein</fullName>
    </submittedName>
</protein>
<comment type="caution">
    <text evidence="2">The sequence shown here is derived from an EMBL/GenBank/DDBJ whole genome shotgun (WGS) entry which is preliminary data.</text>
</comment>
<evidence type="ECO:0000313" key="3">
    <source>
        <dbReference type="Proteomes" id="UP000324748"/>
    </source>
</evidence>
<dbReference type="AlphaFoldDB" id="A0A5B0M9X1"/>
<gene>
    <name evidence="2" type="ORF">PGT21_012923</name>
</gene>
<feature type="region of interest" description="Disordered" evidence="1">
    <location>
        <begin position="131"/>
        <end position="151"/>
    </location>
</feature>
<dbReference type="OrthoDB" id="10289791at2759"/>
<feature type="compositionally biased region" description="Polar residues" evidence="1">
    <location>
        <begin position="134"/>
        <end position="148"/>
    </location>
</feature>
<proteinExistence type="predicted"/>